<dbReference type="InterPro" id="IPR013083">
    <property type="entry name" value="Znf_RING/FYVE/PHD"/>
</dbReference>
<dbReference type="RefSeq" id="XP_004031412.1">
    <property type="nucleotide sequence ID" value="XM_004031364.1"/>
</dbReference>
<dbReference type="SMART" id="SM00744">
    <property type="entry name" value="RINGv"/>
    <property type="match status" value="1"/>
</dbReference>
<dbReference type="Gene3D" id="3.30.40.10">
    <property type="entry name" value="Zinc/RING finger domain, C3HC4 (zinc finger)"/>
    <property type="match status" value="1"/>
</dbReference>
<dbReference type="OrthoDB" id="264354at2759"/>
<dbReference type="Pfam" id="PF00498">
    <property type="entry name" value="FHA"/>
    <property type="match status" value="1"/>
</dbReference>
<keyword evidence="1" id="KW-0479">Metal-binding</keyword>
<gene>
    <name evidence="6" type="ORF">IMG5_139130</name>
</gene>
<evidence type="ECO:0000256" key="1">
    <source>
        <dbReference type="ARBA" id="ARBA00022723"/>
    </source>
</evidence>
<dbReference type="GeneID" id="14906288"/>
<dbReference type="GO" id="GO:0008270">
    <property type="term" value="F:zinc ion binding"/>
    <property type="evidence" value="ECO:0007669"/>
    <property type="project" value="UniProtKB-KW"/>
</dbReference>
<evidence type="ECO:0008006" key="8">
    <source>
        <dbReference type="Google" id="ProtNLM"/>
    </source>
</evidence>
<dbReference type="Pfam" id="PF12906">
    <property type="entry name" value="RINGv"/>
    <property type="match status" value="1"/>
</dbReference>
<dbReference type="SUPFAM" id="SSF57850">
    <property type="entry name" value="RING/U-box"/>
    <property type="match status" value="1"/>
</dbReference>
<proteinExistence type="predicted"/>
<evidence type="ECO:0000259" key="5">
    <source>
        <dbReference type="PROSITE" id="PS51292"/>
    </source>
</evidence>
<feature type="domain" description="RING-CH-type" evidence="5">
    <location>
        <begin position="179"/>
        <end position="256"/>
    </location>
</feature>
<dbReference type="EMBL" id="GL984040">
    <property type="protein sequence ID" value="EGR30176.1"/>
    <property type="molecule type" value="Genomic_DNA"/>
</dbReference>
<reference evidence="6 7" key="1">
    <citation type="submission" date="2011-07" db="EMBL/GenBank/DDBJ databases">
        <authorList>
            <person name="Coyne R."/>
            <person name="Brami D."/>
            <person name="Johnson J."/>
            <person name="Hostetler J."/>
            <person name="Hannick L."/>
            <person name="Clark T."/>
            <person name="Cassidy-Hanley D."/>
            <person name="Inman J."/>
        </authorList>
    </citation>
    <scope>NUCLEOTIDE SEQUENCE [LARGE SCALE GENOMIC DNA]</scope>
    <source>
        <strain evidence="6 7">G5</strain>
    </source>
</reference>
<dbReference type="InterPro" id="IPR000253">
    <property type="entry name" value="FHA_dom"/>
</dbReference>
<keyword evidence="2" id="KW-0863">Zinc-finger</keyword>
<dbReference type="InterPro" id="IPR011016">
    <property type="entry name" value="Znf_RING-CH"/>
</dbReference>
<dbReference type="InParanoid" id="G0QX83"/>
<feature type="domain" description="FHA" evidence="4">
    <location>
        <begin position="305"/>
        <end position="351"/>
    </location>
</feature>
<dbReference type="Proteomes" id="UP000008983">
    <property type="component" value="Unassembled WGS sequence"/>
</dbReference>
<dbReference type="AlphaFoldDB" id="G0QX83"/>
<dbReference type="OMA" id="WTENESI"/>
<dbReference type="PROSITE" id="PS50006">
    <property type="entry name" value="FHA_DOMAIN"/>
    <property type="match status" value="1"/>
</dbReference>
<sequence length="415" mass="48596">MANQYRCMPNQAPPFDYIKLKVTIWSKDSHQLFDYENNDNKQIIFKIKSSGTLLLTQKEMKYTKKQVFEDNLIENVPQNQNIFKIIKNKVDNHFYLRQILDNQQQPTSQSCWIVAQSVQKCKNKGFRLIQGDFFKLGRLKFRIRQICEPGKKVQQQIQQIIEEQTEVVSDLETITEQITMRRNIPMCKICLSEQQEAENPLVNPCKCTGSMKFVHIQCIQYWVRSKLQNNYSNPNCIVLLTKFFECELCKTKYPPKFNSEGRIYDIVEYSKPDDGFPYIVLEVFTGNKMQIFGTYLLKLSGKNTFTIGRSHDADIKVSDISVSRQHAQLFYDNKTNQIFIKDKNSKFGSLVLMRNDLKMCKEVDKVQIQNGRTHIQLIYDKPKSNIISSCMGNNDNYDNLAIISEDENDFQYDTQ</sequence>
<evidence type="ECO:0000259" key="4">
    <source>
        <dbReference type="PROSITE" id="PS50006"/>
    </source>
</evidence>
<dbReference type="Gene3D" id="2.60.200.20">
    <property type="match status" value="1"/>
</dbReference>
<protein>
    <recommendedName>
        <fullName evidence="8">FHA domain protein</fullName>
    </recommendedName>
</protein>
<evidence type="ECO:0000313" key="7">
    <source>
        <dbReference type="Proteomes" id="UP000008983"/>
    </source>
</evidence>
<keyword evidence="3" id="KW-0862">Zinc</keyword>
<accession>G0QX83</accession>
<dbReference type="InterPro" id="IPR008984">
    <property type="entry name" value="SMAD_FHA_dom_sf"/>
</dbReference>
<evidence type="ECO:0000256" key="3">
    <source>
        <dbReference type="ARBA" id="ARBA00022833"/>
    </source>
</evidence>
<dbReference type="SUPFAM" id="SSF49879">
    <property type="entry name" value="SMAD/FHA domain"/>
    <property type="match status" value="1"/>
</dbReference>
<dbReference type="eggNOG" id="ENOG502S0ZQ">
    <property type="taxonomic scope" value="Eukaryota"/>
</dbReference>
<evidence type="ECO:0000313" key="6">
    <source>
        <dbReference type="EMBL" id="EGR30176.1"/>
    </source>
</evidence>
<dbReference type="STRING" id="857967.G0QX83"/>
<evidence type="ECO:0000256" key="2">
    <source>
        <dbReference type="ARBA" id="ARBA00022771"/>
    </source>
</evidence>
<keyword evidence="7" id="KW-1185">Reference proteome</keyword>
<dbReference type="PANTHER" id="PTHR46210">
    <property type="entry name" value="FHA DOMAIN-CONTAINING PROTEIN"/>
    <property type="match status" value="1"/>
</dbReference>
<dbReference type="PANTHER" id="PTHR46210:SF1">
    <property type="entry name" value="FHA DOMAIN-CONTAINING PROTEIN"/>
    <property type="match status" value="1"/>
</dbReference>
<name>G0QX83_ICHMU</name>
<dbReference type="PROSITE" id="PS51292">
    <property type="entry name" value="ZF_RING_CH"/>
    <property type="match status" value="1"/>
</dbReference>
<dbReference type="CDD" id="cd00060">
    <property type="entry name" value="FHA"/>
    <property type="match status" value="1"/>
</dbReference>
<organism evidence="6 7">
    <name type="scientific">Ichthyophthirius multifiliis</name>
    <name type="common">White spot disease agent</name>
    <name type="synonym">Ich</name>
    <dbReference type="NCBI Taxonomy" id="5932"/>
    <lineage>
        <taxon>Eukaryota</taxon>
        <taxon>Sar</taxon>
        <taxon>Alveolata</taxon>
        <taxon>Ciliophora</taxon>
        <taxon>Intramacronucleata</taxon>
        <taxon>Oligohymenophorea</taxon>
        <taxon>Hymenostomatida</taxon>
        <taxon>Ophryoglenina</taxon>
        <taxon>Ichthyophthirius</taxon>
    </lineage>
</organism>
<dbReference type="SMART" id="SM00240">
    <property type="entry name" value="FHA"/>
    <property type="match status" value="1"/>
</dbReference>